<gene>
    <name evidence="1" type="ORF">EPI10_033827</name>
</gene>
<comment type="caution">
    <text evidence="1">The sequence shown here is derived from an EMBL/GenBank/DDBJ whole genome shotgun (WGS) entry which is preliminary data.</text>
</comment>
<reference evidence="1" key="1">
    <citation type="submission" date="2019-08" db="EMBL/GenBank/DDBJ databases">
        <authorList>
            <person name="Liu F."/>
        </authorList>
    </citation>
    <scope>NUCLEOTIDE SEQUENCE [LARGE SCALE GENOMIC DNA]</scope>
    <source>
        <strain evidence="1">PA1801</strain>
        <tissue evidence="1">Leaf</tissue>
    </source>
</reference>
<dbReference type="EMBL" id="SMMG02000001">
    <property type="protein sequence ID" value="KAA3490347.1"/>
    <property type="molecule type" value="Genomic_DNA"/>
</dbReference>
<evidence type="ECO:0000313" key="1">
    <source>
        <dbReference type="EMBL" id="KAA3490347.1"/>
    </source>
</evidence>
<dbReference type="Proteomes" id="UP000325315">
    <property type="component" value="Unassembled WGS sequence"/>
</dbReference>
<name>A0A5B6XC00_9ROSI</name>
<keyword evidence="1" id="KW-0548">Nucleotidyltransferase</keyword>
<keyword evidence="2" id="KW-1185">Reference proteome</keyword>
<organism evidence="1 2">
    <name type="scientific">Gossypium australe</name>
    <dbReference type="NCBI Taxonomy" id="47621"/>
    <lineage>
        <taxon>Eukaryota</taxon>
        <taxon>Viridiplantae</taxon>
        <taxon>Streptophyta</taxon>
        <taxon>Embryophyta</taxon>
        <taxon>Tracheophyta</taxon>
        <taxon>Spermatophyta</taxon>
        <taxon>Magnoliopsida</taxon>
        <taxon>eudicotyledons</taxon>
        <taxon>Gunneridae</taxon>
        <taxon>Pentapetalae</taxon>
        <taxon>rosids</taxon>
        <taxon>malvids</taxon>
        <taxon>Malvales</taxon>
        <taxon>Malvaceae</taxon>
        <taxon>Malvoideae</taxon>
        <taxon>Gossypium</taxon>
    </lineage>
</organism>
<accession>A0A5B6XC00</accession>
<sequence>MVGRKKSWAFAHFADRFRKMIEGWNLRYLSIGGKEVFIKSILQAIPLYAMQCFLMPKYFCRKLEGIMNKLWWTNNKSSKGIHWSGWESLCKSNVDGGMGFKDLVLFNKALLAKQIWLVLTQSKCLLAKVLKVRYFPHSDILTANVGSYPSFTWRSICSARELVENGLLWRIGSGSDIDIWNDPYLPRQKNNRVSIQQIFPNWTTVNQLFNCGTFTWNEELLNNIFDVDTANRILAIPIAGCQSEDLRVWKYDGFGEYTVKSGYRVLSINI</sequence>
<dbReference type="OrthoDB" id="998444at2759"/>
<protein>
    <submittedName>
        <fullName evidence="1">Reverse transcriptase</fullName>
    </submittedName>
</protein>
<evidence type="ECO:0000313" key="2">
    <source>
        <dbReference type="Proteomes" id="UP000325315"/>
    </source>
</evidence>
<dbReference type="PANTHER" id="PTHR33116">
    <property type="entry name" value="REVERSE TRANSCRIPTASE ZINC-BINDING DOMAIN-CONTAINING PROTEIN-RELATED-RELATED"/>
    <property type="match status" value="1"/>
</dbReference>
<proteinExistence type="predicted"/>
<dbReference type="GO" id="GO:0003964">
    <property type="term" value="F:RNA-directed DNA polymerase activity"/>
    <property type="evidence" value="ECO:0007669"/>
    <property type="project" value="UniProtKB-KW"/>
</dbReference>
<keyword evidence="1" id="KW-0808">Transferase</keyword>
<keyword evidence="1" id="KW-0695">RNA-directed DNA polymerase</keyword>
<dbReference type="PANTHER" id="PTHR33116:SF86">
    <property type="entry name" value="REVERSE TRANSCRIPTASE DOMAIN-CONTAINING PROTEIN"/>
    <property type="match status" value="1"/>
</dbReference>
<dbReference type="AlphaFoldDB" id="A0A5B6XC00"/>